<dbReference type="OrthoDB" id="47730at2759"/>
<feature type="compositionally biased region" description="Basic and acidic residues" evidence="5">
    <location>
        <begin position="172"/>
        <end position="184"/>
    </location>
</feature>
<sequence>MENAETCKSNGDSEPKLSPGEYAKVCRLEATVVTGLEHIARDECIDKLGARPETARGRIFFELPVDRVAEAWRLQGVDNLYVVLSTFEGLDVPPAKEEMEATLPPLVERTHWETGLEVWRRMRPDAGFSLADFFRKCAPQQKGKDGTGEKGEEGKQTQEGGGGGEEEGGSGDAKKEERRAEGPKFRVTCHRSGEGHKFTSMEAAATFGGAVNDHFGWGVDMRHFDLEVVLHVDPGCVLCDLQPGDIVCDPMVGGGSIPLEGCVNWPQVVFVCGDNHPLAVQRAHDNRTALNDKRAHGRGGGGGSGALCMDVSQWDAVRLPLKSASVDVFITDLPFGKRMGSRPDNRVLYPRLLQELGRVARPRTGRAVLLTQDKKSLSVETMAPRSSSQAWVIHAAKENERKVALANAAALGHTVGGPRHSASKQRGRSQTLVRSSNNISGENDRQSRSRSKSRSGGGNGGGNRRWETVNPCSSGRSGSRTTSRSKSRAASGSRASSRHRTSSSYRASSKSRNESTGRRGIAEKKVGWTNRSLVARTSDTAFPPLPASQHLNSQASLQKDSHSSDVAELKRIIERQNAQIQEQNAQIRALMSKIETLASNGSSGNARPQNNTTVTNNA</sequence>
<dbReference type="SUPFAM" id="SSF53335">
    <property type="entry name" value="S-adenosyl-L-methionine-dependent methyltransferases"/>
    <property type="match status" value="1"/>
</dbReference>
<protein>
    <recommendedName>
        <fullName evidence="6">THUMP domain-containing protein</fullName>
    </recommendedName>
</protein>
<dbReference type="GO" id="GO:0043527">
    <property type="term" value="C:tRNA methyltransferase complex"/>
    <property type="evidence" value="ECO:0007669"/>
    <property type="project" value="UniProtKB-ARBA"/>
</dbReference>
<evidence type="ECO:0000256" key="3">
    <source>
        <dbReference type="ARBA" id="ARBA00022694"/>
    </source>
</evidence>
<name>A0A9J6FQF6_HAELO</name>
<dbReference type="FunFam" id="3.40.50.150:FF:000073">
    <property type="entry name" value="THUMP domain containing 3"/>
    <property type="match status" value="1"/>
</dbReference>
<proteinExistence type="predicted"/>
<feature type="region of interest" description="Disordered" evidence="5">
    <location>
        <begin position="139"/>
        <end position="191"/>
    </location>
</feature>
<comment type="subcellular location">
    <subcellularLocation>
        <location evidence="1">Cytoplasm</location>
    </subcellularLocation>
</comment>
<dbReference type="GO" id="GO:0005737">
    <property type="term" value="C:cytoplasm"/>
    <property type="evidence" value="ECO:0007669"/>
    <property type="project" value="UniProtKB-SubCell"/>
</dbReference>
<feature type="compositionally biased region" description="Polar residues" evidence="5">
    <location>
        <begin position="549"/>
        <end position="558"/>
    </location>
</feature>
<dbReference type="AlphaFoldDB" id="A0A9J6FQF6"/>
<keyword evidence="3" id="KW-0819">tRNA processing</keyword>
<feature type="region of interest" description="Disordered" evidence="5">
    <location>
        <begin position="539"/>
        <end position="561"/>
    </location>
</feature>
<comment type="caution">
    <text evidence="7">The sequence shown here is derived from an EMBL/GenBank/DDBJ whole genome shotgun (WGS) entry which is preliminary data.</text>
</comment>
<dbReference type="GO" id="GO:0030488">
    <property type="term" value="P:tRNA methylation"/>
    <property type="evidence" value="ECO:0007669"/>
    <property type="project" value="TreeGrafter"/>
</dbReference>
<keyword evidence="4" id="KW-0694">RNA-binding</keyword>
<dbReference type="Pfam" id="PF01170">
    <property type="entry name" value="UPF0020"/>
    <property type="match status" value="1"/>
</dbReference>
<keyword evidence="8" id="KW-1185">Reference proteome</keyword>
<dbReference type="SMART" id="SM00981">
    <property type="entry name" value="THUMP"/>
    <property type="match status" value="1"/>
</dbReference>
<dbReference type="InterPro" id="IPR029063">
    <property type="entry name" value="SAM-dependent_MTases_sf"/>
</dbReference>
<gene>
    <name evidence="7" type="ORF">HPB48_017023</name>
</gene>
<dbReference type="Gene3D" id="3.40.50.150">
    <property type="entry name" value="Vaccinia Virus protein VP39"/>
    <property type="match status" value="1"/>
</dbReference>
<accession>A0A9J6FQF6</accession>
<dbReference type="PANTHER" id="PTHR14911:SF13">
    <property type="entry name" value="TRNA (GUANINE(6)-N2)-METHYLTRANSFERASE THUMP3"/>
    <property type="match status" value="1"/>
</dbReference>
<feature type="region of interest" description="Disordered" evidence="5">
    <location>
        <begin position="598"/>
        <end position="618"/>
    </location>
</feature>
<dbReference type="GO" id="GO:0003723">
    <property type="term" value="F:RNA binding"/>
    <property type="evidence" value="ECO:0007669"/>
    <property type="project" value="UniProtKB-UniRule"/>
</dbReference>
<feature type="region of interest" description="Disordered" evidence="5">
    <location>
        <begin position="413"/>
        <end position="524"/>
    </location>
</feature>
<evidence type="ECO:0000259" key="6">
    <source>
        <dbReference type="PROSITE" id="PS51165"/>
    </source>
</evidence>
<evidence type="ECO:0000256" key="1">
    <source>
        <dbReference type="ARBA" id="ARBA00004496"/>
    </source>
</evidence>
<dbReference type="VEuPathDB" id="VectorBase:HLOH_050860"/>
<evidence type="ECO:0000256" key="4">
    <source>
        <dbReference type="PROSITE-ProRule" id="PRU00529"/>
    </source>
</evidence>
<organism evidence="7 8">
    <name type="scientific">Haemaphysalis longicornis</name>
    <name type="common">Bush tick</name>
    <dbReference type="NCBI Taxonomy" id="44386"/>
    <lineage>
        <taxon>Eukaryota</taxon>
        <taxon>Metazoa</taxon>
        <taxon>Ecdysozoa</taxon>
        <taxon>Arthropoda</taxon>
        <taxon>Chelicerata</taxon>
        <taxon>Arachnida</taxon>
        <taxon>Acari</taxon>
        <taxon>Parasitiformes</taxon>
        <taxon>Ixodida</taxon>
        <taxon>Ixodoidea</taxon>
        <taxon>Ixodidae</taxon>
        <taxon>Haemaphysalinae</taxon>
        <taxon>Haemaphysalis</taxon>
    </lineage>
</organism>
<evidence type="ECO:0000313" key="8">
    <source>
        <dbReference type="Proteomes" id="UP000821853"/>
    </source>
</evidence>
<dbReference type="Gene3D" id="3.30.2130.30">
    <property type="match status" value="1"/>
</dbReference>
<keyword evidence="2" id="KW-0489">Methyltransferase</keyword>
<dbReference type="SUPFAM" id="SSF143437">
    <property type="entry name" value="THUMP domain-like"/>
    <property type="match status" value="1"/>
</dbReference>
<dbReference type="GO" id="GO:0016423">
    <property type="term" value="F:tRNA (guanine) methyltransferase activity"/>
    <property type="evidence" value="ECO:0007669"/>
    <property type="project" value="TreeGrafter"/>
</dbReference>
<dbReference type="PANTHER" id="PTHR14911">
    <property type="entry name" value="THUMP DOMAIN-CONTAINING"/>
    <property type="match status" value="1"/>
</dbReference>
<feature type="domain" description="THUMP" evidence="6">
    <location>
        <begin position="104"/>
        <end position="243"/>
    </location>
</feature>
<feature type="compositionally biased region" description="Polar residues" evidence="5">
    <location>
        <begin position="428"/>
        <end position="441"/>
    </location>
</feature>
<evidence type="ECO:0000256" key="5">
    <source>
        <dbReference type="SAM" id="MobiDB-lite"/>
    </source>
</evidence>
<feature type="compositionally biased region" description="Basic and acidic residues" evidence="5">
    <location>
        <begin position="511"/>
        <end position="524"/>
    </location>
</feature>
<dbReference type="InterPro" id="IPR004114">
    <property type="entry name" value="THUMP_dom"/>
</dbReference>
<dbReference type="EMBL" id="JABSTR010000002">
    <property type="protein sequence ID" value="KAH9364560.1"/>
    <property type="molecule type" value="Genomic_DNA"/>
</dbReference>
<evidence type="ECO:0000256" key="2">
    <source>
        <dbReference type="ARBA" id="ARBA00022603"/>
    </source>
</evidence>
<dbReference type="Proteomes" id="UP000821853">
    <property type="component" value="Chromosome 10"/>
</dbReference>
<dbReference type="Pfam" id="PF02926">
    <property type="entry name" value="THUMP"/>
    <property type="match status" value="1"/>
</dbReference>
<dbReference type="PROSITE" id="PS51165">
    <property type="entry name" value="THUMP"/>
    <property type="match status" value="1"/>
</dbReference>
<feature type="compositionally biased region" description="Low complexity" evidence="5">
    <location>
        <begin position="473"/>
        <end position="495"/>
    </location>
</feature>
<keyword evidence="2" id="KW-0808">Transferase</keyword>
<reference evidence="7 8" key="1">
    <citation type="journal article" date="2020" name="Cell">
        <title>Large-Scale Comparative Analyses of Tick Genomes Elucidate Their Genetic Diversity and Vector Capacities.</title>
        <authorList>
            <consortium name="Tick Genome and Microbiome Consortium (TIGMIC)"/>
            <person name="Jia N."/>
            <person name="Wang J."/>
            <person name="Shi W."/>
            <person name="Du L."/>
            <person name="Sun Y."/>
            <person name="Zhan W."/>
            <person name="Jiang J.F."/>
            <person name="Wang Q."/>
            <person name="Zhang B."/>
            <person name="Ji P."/>
            <person name="Bell-Sakyi L."/>
            <person name="Cui X.M."/>
            <person name="Yuan T.T."/>
            <person name="Jiang B.G."/>
            <person name="Yang W.F."/>
            <person name="Lam T.T."/>
            <person name="Chang Q.C."/>
            <person name="Ding S.J."/>
            <person name="Wang X.J."/>
            <person name="Zhu J.G."/>
            <person name="Ruan X.D."/>
            <person name="Zhao L."/>
            <person name="Wei J.T."/>
            <person name="Ye R.Z."/>
            <person name="Que T.C."/>
            <person name="Du C.H."/>
            <person name="Zhou Y.H."/>
            <person name="Cheng J.X."/>
            <person name="Dai P.F."/>
            <person name="Guo W.B."/>
            <person name="Han X.H."/>
            <person name="Huang E.J."/>
            <person name="Li L.F."/>
            <person name="Wei W."/>
            <person name="Gao Y.C."/>
            <person name="Liu J.Z."/>
            <person name="Shao H.Z."/>
            <person name="Wang X."/>
            <person name="Wang C.C."/>
            <person name="Yang T.C."/>
            <person name="Huo Q.B."/>
            <person name="Li W."/>
            <person name="Chen H.Y."/>
            <person name="Chen S.E."/>
            <person name="Zhou L.G."/>
            <person name="Ni X.B."/>
            <person name="Tian J.H."/>
            <person name="Sheng Y."/>
            <person name="Liu T."/>
            <person name="Pan Y.S."/>
            <person name="Xia L.Y."/>
            <person name="Li J."/>
            <person name="Zhao F."/>
            <person name="Cao W.C."/>
        </authorList>
    </citation>
    <scope>NUCLEOTIDE SEQUENCE [LARGE SCALE GENOMIC DNA]</scope>
    <source>
        <strain evidence="7">HaeL-2018</strain>
    </source>
</reference>
<evidence type="ECO:0000313" key="7">
    <source>
        <dbReference type="EMBL" id="KAH9364560.1"/>
    </source>
</evidence>
<feature type="compositionally biased region" description="Basic and acidic residues" evidence="5">
    <location>
        <begin position="142"/>
        <end position="156"/>
    </location>
</feature>
<dbReference type="InterPro" id="IPR000241">
    <property type="entry name" value="RlmKL-like_Mtase"/>
</dbReference>